<gene>
    <name evidence="2" type="ORF">SM116_07595</name>
</gene>
<sequence>MITIIGGTGRLGRLVVAELAAQDLAVRVVARNRPAGGDGVPFGGLEVGGVEFVRADVRDPSTIAAAVAGSTVVISAINGLDPAAGQSPADVDRDGNLRLIAAARDAGAHLVLMSIIGAREDSPIEIARMKAEAERAAREGDGLEWTIIRAAAFAELWRDVLRQTAGRSGRPTVFGRGENPINVVSVEDVAVAVVRAALDPALIGAVIDVGGPRNVTMNELATWATGSTRPRHIPRVMLRVGAALSAPLRPAIARLMQQALAMDTADLTFDPSRMRAAYPWLPCHDVVGEAALSV</sequence>
<dbReference type="EMBL" id="CP139368">
    <property type="protein sequence ID" value="WPR91141.1"/>
    <property type="molecule type" value="Genomic_DNA"/>
</dbReference>
<protein>
    <submittedName>
        <fullName evidence="2">NAD(P)H-binding protein</fullName>
    </submittedName>
</protein>
<feature type="domain" description="NAD(P)-binding" evidence="1">
    <location>
        <begin position="6"/>
        <end position="200"/>
    </location>
</feature>
<dbReference type="PANTHER" id="PTHR12126">
    <property type="entry name" value="NADH-UBIQUINONE OXIDOREDUCTASE 39 KDA SUBUNIT-RELATED"/>
    <property type="match status" value="1"/>
</dbReference>
<keyword evidence="3" id="KW-1185">Reference proteome</keyword>
<dbReference type="Gene3D" id="3.40.50.720">
    <property type="entry name" value="NAD(P)-binding Rossmann-like Domain"/>
    <property type="match status" value="1"/>
</dbReference>
<evidence type="ECO:0000313" key="3">
    <source>
        <dbReference type="Proteomes" id="UP001323798"/>
    </source>
</evidence>
<evidence type="ECO:0000259" key="1">
    <source>
        <dbReference type="Pfam" id="PF13460"/>
    </source>
</evidence>
<dbReference type="InterPro" id="IPR016040">
    <property type="entry name" value="NAD(P)-bd_dom"/>
</dbReference>
<dbReference type="Pfam" id="PF13460">
    <property type="entry name" value="NAD_binding_10"/>
    <property type="match status" value="1"/>
</dbReference>
<reference evidence="2 3" key="1">
    <citation type="submission" date="2023-11" db="EMBL/GenBank/DDBJ databases">
        <title>Genome sequence of Microbacterium rhizosphaerae KACC 19337.</title>
        <authorList>
            <person name="Choi H."/>
            <person name="Kim S."/>
            <person name="Kim Y."/>
            <person name="Kwon S.-W."/>
            <person name="Heo J."/>
        </authorList>
    </citation>
    <scope>NUCLEOTIDE SEQUENCE [LARGE SCALE GENOMIC DNA]</scope>
    <source>
        <strain evidence="2 3">KACC 19337</strain>
    </source>
</reference>
<organism evidence="2 3">
    <name type="scientific">Microbacterium rhizosphaerae</name>
    <dbReference type="NCBI Taxonomy" id="1678237"/>
    <lineage>
        <taxon>Bacteria</taxon>
        <taxon>Bacillati</taxon>
        <taxon>Actinomycetota</taxon>
        <taxon>Actinomycetes</taxon>
        <taxon>Micrococcales</taxon>
        <taxon>Microbacteriaceae</taxon>
        <taxon>Microbacterium</taxon>
    </lineage>
</organism>
<dbReference type="InterPro" id="IPR036291">
    <property type="entry name" value="NAD(P)-bd_dom_sf"/>
</dbReference>
<dbReference type="InterPro" id="IPR051207">
    <property type="entry name" value="ComplexI_NDUFA9_subunit"/>
</dbReference>
<dbReference type="PANTHER" id="PTHR12126:SF11">
    <property type="entry name" value="NADH DEHYDROGENASE [UBIQUINONE] 1 ALPHA SUBCOMPLEX SUBUNIT 9, MITOCHONDRIAL"/>
    <property type="match status" value="1"/>
</dbReference>
<proteinExistence type="predicted"/>
<evidence type="ECO:0000313" key="2">
    <source>
        <dbReference type="EMBL" id="WPR91141.1"/>
    </source>
</evidence>
<name>A0ABZ0SUR0_9MICO</name>
<dbReference type="SUPFAM" id="SSF51735">
    <property type="entry name" value="NAD(P)-binding Rossmann-fold domains"/>
    <property type="match status" value="1"/>
</dbReference>
<dbReference type="RefSeq" id="WP_320943842.1">
    <property type="nucleotide sequence ID" value="NZ_BAABEU010000009.1"/>
</dbReference>
<accession>A0ABZ0SUR0</accession>
<dbReference type="Proteomes" id="UP001323798">
    <property type="component" value="Chromosome"/>
</dbReference>